<dbReference type="EMBL" id="JAANOU010000001">
    <property type="protein sequence ID" value="NIH81707.1"/>
    <property type="molecule type" value="Genomic_DNA"/>
</dbReference>
<dbReference type="Proteomes" id="UP000754495">
    <property type="component" value="Unassembled WGS sequence"/>
</dbReference>
<evidence type="ECO:0000313" key="2">
    <source>
        <dbReference type="EMBL" id="NIH81707.1"/>
    </source>
</evidence>
<feature type="region of interest" description="Disordered" evidence="1">
    <location>
        <begin position="1"/>
        <end position="21"/>
    </location>
</feature>
<name>A0ABX0SXK1_9PSEU</name>
<protein>
    <submittedName>
        <fullName evidence="2">Uncharacterized protein</fullName>
    </submittedName>
</protein>
<accession>A0ABX0SXK1</accession>
<dbReference type="RefSeq" id="WP_167117848.1">
    <property type="nucleotide sequence ID" value="NZ_JAANOU010000001.1"/>
</dbReference>
<proteinExistence type="predicted"/>
<evidence type="ECO:0000313" key="3">
    <source>
        <dbReference type="Proteomes" id="UP000754495"/>
    </source>
</evidence>
<keyword evidence="3" id="KW-1185">Reference proteome</keyword>
<evidence type="ECO:0000256" key="1">
    <source>
        <dbReference type="SAM" id="MobiDB-lite"/>
    </source>
</evidence>
<comment type="caution">
    <text evidence="2">The sequence shown here is derived from an EMBL/GenBank/DDBJ whole genome shotgun (WGS) entry which is preliminary data.</text>
</comment>
<reference evidence="2 3" key="1">
    <citation type="submission" date="2020-03" db="EMBL/GenBank/DDBJ databases">
        <title>Sequencing the genomes of 1000 actinobacteria strains.</title>
        <authorList>
            <person name="Klenk H.-P."/>
        </authorList>
    </citation>
    <scope>NUCLEOTIDE SEQUENCE [LARGE SCALE GENOMIC DNA]</scope>
    <source>
        <strain evidence="2 3">DSM 45668</strain>
    </source>
</reference>
<feature type="compositionally biased region" description="Low complexity" evidence="1">
    <location>
        <begin position="1"/>
        <end position="13"/>
    </location>
</feature>
<sequence length="161" mass="17093">MNDTITINTSTNDPIHSLPAQVGPSVAANTRKEIQMPERTLTPAVTCSHPAWCDDASRHAPTDQGVWHSRQLGIIPVLANDLIDEDPRPDAPLVLEVSATDPEPTTHAVLAIEGWAEVVELDLDGIRKARDLFAEAARLMGDDDGFAAAAAEACALVGGAR</sequence>
<gene>
    <name evidence="2" type="ORF">FHX46_004237</name>
</gene>
<organism evidence="2 3">
    <name type="scientific">Amycolatopsis viridis</name>
    <dbReference type="NCBI Taxonomy" id="185678"/>
    <lineage>
        <taxon>Bacteria</taxon>
        <taxon>Bacillati</taxon>
        <taxon>Actinomycetota</taxon>
        <taxon>Actinomycetes</taxon>
        <taxon>Pseudonocardiales</taxon>
        <taxon>Pseudonocardiaceae</taxon>
        <taxon>Amycolatopsis</taxon>
    </lineage>
</organism>